<sequence>MTDSSLHAAQQASSSRTSARSLAEAIDVPSSFVWLFSALVIGLLVYYFIGIDQGATSVFGNDMHIHEWVHDSRHFLGFPCH</sequence>
<name>A0AAU0Q0M0_9CORY</name>
<evidence type="ECO:0000256" key="1">
    <source>
        <dbReference type="SAM" id="Phobius"/>
    </source>
</evidence>
<proteinExistence type="predicted"/>
<dbReference type="RefSeq" id="WP_204087777.1">
    <property type="nucleotide sequence ID" value="NZ_CP137757.1"/>
</dbReference>
<dbReference type="Pfam" id="PF09489">
    <property type="entry name" value="CbtB"/>
    <property type="match status" value="1"/>
</dbReference>
<dbReference type="KEGG" id="cpsk:Q0N40_00195"/>
<evidence type="ECO:0000313" key="2">
    <source>
        <dbReference type="EMBL" id="WPF25027.1"/>
    </source>
</evidence>
<dbReference type="EMBL" id="CP137757">
    <property type="protein sequence ID" value="WPF25027.1"/>
    <property type="molecule type" value="Genomic_DNA"/>
</dbReference>
<evidence type="ECO:0000313" key="3">
    <source>
        <dbReference type="Proteomes" id="UP001174314"/>
    </source>
</evidence>
<gene>
    <name evidence="2" type="ORF">Q0N40_00195</name>
</gene>
<keyword evidence="1" id="KW-0472">Membrane</keyword>
<reference evidence="2 3" key="1">
    <citation type="submission" date="2023-10" db="EMBL/GenBank/DDBJ databases">
        <title>complete genome sequence of Corynebacterium pseudokroppenstedtii P15-C1.</title>
        <authorList>
            <person name="Bruggemann H."/>
            <person name="Poehlein A."/>
        </authorList>
    </citation>
    <scope>NUCLEOTIDE SEQUENCE [LARGE SCALE GENOMIC DNA]</scope>
    <source>
        <strain evidence="2 3">P15_C1</strain>
    </source>
</reference>
<dbReference type="InterPro" id="IPR012667">
    <property type="entry name" value="CbtB_put"/>
</dbReference>
<keyword evidence="1" id="KW-0812">Transmembrane</keyword>
<accession>A0AAU0Q0M0</accession>
<dbReference type="AlphaFoldDB" id="A0AAU0Q0M0"/>
<keyword evidence="1" id="KW-1133">Transmembrane helix</keyword>
<dbReference type="Proteomes" id="UP001174314">
    <property type="component" value="Chromosome"/>
</dbReference>
<keyword evidence="3" id="KW-1185">Reference proteome</keyword>
<organism evidence="2 3">
    <name type="scientific">Corynebacterium pseudokroppenstedtii</name>
    <dbReference type="NCBI Taxonomy" id="2804917"/>
    <lineage>
        <taxon>Bacteria</taxon>
        <taxon>Bacillati</taxon>
        <taxon>Actinomycetota</taxon>
        <taxon>Actinomycetes</taxon>
        <taxon>Mycobacteriales</taxon>
        <taxon>Corynebacteriaceae</taxon>
        <taxon>Corynebacterium</taxon>
    </lineage>
</organism>
<feature type="transmembrane region" description="Helical" evidence="1">
    <location>
        <begin position="31"/>
        <end position="49"/>
    </location>
</feature>
<protein>
    <submittedName>
        <fullName evidence="2">CbtB domain-containing protein</fullName>
    </submittedName>
</protein>